<comment type="caution">
    <text evidence="1">The sequence shown here is derived from an EMBL/GenBank/DDBJ whole genome shotgun (WGS) entry which is preliminary data.</text>
</comment>
<sequence length="574" mass="66398">MPISLTQRSAHPSLHWWPTHHHRLVTLRSPRSFATAHPWACTLTAFHDIGGLHAAASVTAELPLIVTVDLERIIGVLSGFDRILFRGTIRALSYVDGMDKYLNVHGVLYNHFGGFVQRISNKIKEHAAEYAAAHGRPFRYLASSSISKEDCARSIMGQDSIQQGLVCVLSCVESCQTYELRKDRKGKRLELAYARRKCLFLYFYFVDRDFGLMHIRLQTWLPMTIQVCLNGREYLARRLDKAGIGYNKQSNCFTHIDDLAKAQQMIDDLHQRNWVHFLNALARRFNPWLKLKSQLKFPAYYWSMRESEYATDVMFANEASLNAIYPALVNHAVQHFSCRDVMRSMGRRFHSEFDGEETSDVKHRVEGVRMKHWVDENSIKMYDKAGSVLRIETTINNPRRFNVRRKATRGGEVVVAWFPMRKSVADVARRVEICHAANERYLEALAVVGESSPAHKILDPVSRRIIRQGRPYRGLRPIEPNEVRMFSVLQEGTFLLQGFRNKDLRSRLFPHVNRNDNERKRAAWRITRLLRLLRAHGLIRKVSGTFYYRITQKGQKVMTAAQKIRDTELLAMTA</sequence>
<gene>
    <name evidence="1" type="ORF">Poly41_59720</name>
</gene>
<evidence type="ECO:0000313" key="1">
    <source>
        <dbReference type="EMBL" id="TWU31737.1"/>
    </source>
</evidence>
<accession>A0A5C6D7P9</accession>
<reference evidence="1 2" key="1">
    <citation type="submission" date="2019-02" db="EMBL/GenBank/DDBJ databases">
        <title>Deep-cultivation of Planctomycetes and their phenomic and genomic characterization uncovers novel biology.</title>
        <authorList>
            <person name="Wiegand S."/>
            <person name="Jogler M."/>
            <person name="Boedeker C."/>
            <person name="Pinto D."/>
            <person name="Vollmers J."/>
            <person name="Rivas-Marin E."/>
            <person name="Kohn T."/>
            <person name="Peeters S.H."/>
            <person name="Heuer A."/>
            <person name="Rast P."/>
            <person name="Oberbeckmann S."/>
            <person name="Bunk B."/>
            <person name="Jeske O."/>
            <person name="Meyerdierks A."/>
            <person name="Storesund J.E."/>
            <person name="Kallscheuer N."/>
            <person name="Luecker S."/>
            <person name="Lage O.M."/>
            <person name="Pohl T."/>
            <person name="Merkel B.J."/>
            <person name="Hornburger P."/>
            <person name="Mueller R.-W."/>
            <person name="Bruemmer F."/>
            <person name="Labrenz M."/>
            <person name="Spormann A.M."/>
            <person name="Op Den Camp H."/>
            <person name="Overmann J."/>
            <person name="Amann R."/>
            <person name="Jetten M.S.M."/>
            <person name="Mascher T."/>
            <person name="Medema M.H."/>
            <person name="Devos D.P."/>
            <person name="Kaster A.-K."/>
            <person name="Ovreas L."/>
            <person name="Rohde M."/>
            <person name="Galperin M.Y."/>
            <person name="Jogler C."/>
        </authorList>
    </citation>
    <scope>NUCLEOTIDE SEQUENCE [LARGE SCALE GENOMIC DNA]</scope>
    <source>
        <strain evidence="1 2">Poly41</strain>
    </source>
</reference>
<organism evidence="1 2">
    <name type="scientific">Novipirellula artificiosorum</name>
    <dbReference type="NCBI Taxonomy" id="2528016"/>
    <lineage>
        <taxon>Bacteria</taxon>
        <taxon>Pseudomonadati</taxon>
        <taxon>Planctomycetota</taxon>
        <taxon>Planctomycetia</taxon>
        <taxon>Pirellulales</taxon>
        <taxon>Pirellulaceae</taxon>
        <taxon>Novipirellula</taxon>
    </lineage>
</organism>
<evidence type="ECO:0000313" key="2">
    <source>
        <dbReference type="Proteomes" id="UP000319143"/>
    </source>
</evidence>
<dbReference type="EMBL" id="SJPV01000015">
    <property type="protein sequence ID" value="TWU31737.1"/>
    <property type="molecule type" value="Genomic_DNA"/>
</dbReference>
<proteinExistence type="predicted"/>
<name>A0A5C6D7P9_9BACT</name>
<dbReference type="AlphaFoldDB" id="A0A5C6D7P9"/>
<keyword evidence="2" id="KW-1185">Reference proteome</keyword>
<dbReference type="Proteomes" id="UP000319143">
    <property type="component" value="Unassembled WGS sequence"/>
</dbReference>
<protein>
    <submittedName>
        <fullName evidence="1">Uncharacterized protein</fullName>
    </submittedName>
</protein>